<dbReference type="InParanoid" id="A7S776"/>
<dbReference type="PANTHER" id="PTHR24251">
    <property type="entry name" value="OVOCHYMASE-RELATED"/>
    <property type="match status" value="1"/>
</dbReference>
<dbReference type="FunFam" id="2.60.120.290:FF:000005">
    <property type="entry name" value="Procollagen C-endopeptidase enhancer 1"/>
    <property type="match status" value="2"/>
</dbReference>
<gene>
    <name evidence="5" type="ORF">NEMVEDRAFT_v1g107129</name>
</gene>
<dbReference type="eggNOG" id="KOG3714">
    <property type="taxonomic scope" value="Eukaryota"/>
</dbReference>
<dbReference type="SUPFAM" id="SSF49854">
    <property type="entry name" value="Spermadhesin, CUB domain"/>
    <property type="match status" value="2"/>
</dbReference>
<dbReference type="InterPro" id="IPR035914">
    <property type="entry name" value="Sperma_CUB_dom_sf"/>
</dbReference>
<evidence type="ECO:0000256" key="2">
    <source>
        <dbReference type="ARBA" id="ARBA00023157"/>
    </source>
</evidence>
<evidence type="ECO:0000313" key="6">
    <source>
        <dbReference type="Proteomes" id="UP000001593"/>
    </source>
</evidence>
<proteinExistence type="predicted"/>
<dbReference type="EMBL" id="DS469591">
    <property type="protein sequence ID" value="EDO40448.1"/>
    <property type="molecule type" value="Genomic_DNA"/>
</dbReference>
<dbReference type="PANTHER" id="PTHR24251:SF37">
    <property type="entry name" value="CUB DOMAIN-CONTAINING PROTEIN"/>
    <property type="match status" value="1"/>
</dbReference>
<organism evidence="5 6">
    <name type="scientific">Nematostella vectensis</name>
    <name type="common">Starlet sea anemone</name>
    <dbReference type="NCBI Taxonomy" id="45351"/>
    <lineage>
        <taxon>Eukaryota</taxon>
        <taxon>Metazoa</taxon>
        <taxon>Cnidaria</taxon>
        <taxon>Anthozoa</taxon>
        <taxon>Hexacorallia</taxon>
        <taxon>Actiniaria</taxon>
        <taxon>Edwardsiidae</taxon>
        <taxon>Nematostella</taxon>
    </lineage>
</organism>
<feature type="domain" description="CUB" evidence="4">
    <location>
        <begin position="115"/>
        <end position="228"/>
    </location>
</feature>
<dbReference type="PROSITE" id="PS01180">
    <property type="entry name" value="CUB"/>
    <property type="match status" value="2"/>
</dbReference>
<protein>
    <recommendedName>
        <fullName evidence="4">CUB domain-containing protein</fullName>
    </recommendedName>
</protein>
<evidence type="ECO:0000256" key="1">
    <source>
        <dbReference type="ARBA" id="ARBA00022737"/>
    </source>
</evidence>
<dbReference type="InterPro" id="IPR000859">
    <property type="entry name" value="CUB_dom"/>
</dbReference>
<name>A7S776_NEMVE</name>
<dbReference type="OMA" id="YPEAVEC"/>
<dbReference type="Gene3D" id="2.60.120.290">
    <property type="entry name" value="Spermadhesin, CUB domain"/>
    <property type="match status" value="2"/>
</dbReference>
<feature type="non-terminal residue" evidence="5">
    <location>
        <position position="228"/>
    </location>
</feature>
<dbReference type="CDD" id="cd00041">
    <property type="entry name" value="CUB"/>
    <property type="match status" value="2"/>
</dbReference>
<keyword evidence="1" id="KW-0677">Repeat</keyword>
<dbReference type="HOGENOM" id="CLU_015228_5_2_1"/>
<dbReference type="SMART" id="SM00042">
    <property type="entry name" value="CUB"/>
    <property type="match status" value="2"/>
</dbReference>
<keyword evidence="2" id="KW-1015">Disulfide bond</keyword>
<evidence type="ECO:0000313" key="5">
    <source>
        <dbReference type="EMBL" id="EDO40448.1"/>
    </source>
</evidence>
<comment type="caution">
    <text evidence="3">Lacks conserved residue(s) required for the propagation of feature annotation.</text>
</comment>
<keyword evidence="6" id="KW-1185">Reference proteome</keyword>
<dbReference type="PhylomeDB" id="A7S776"/>
<accession>A7S776</accession>
<dbReference type="STRING" id="45351.A7S776"/>
<reference evidence="5 6" key="1">
    <citation type="journal article" date="2007" name="Science">
        <title>Sea anemone genome reveals ancestral eumetazoan gene repertoire and genomic organization.</title>
        <authorList>
            <person name="Putnam N.H."/>
            <person name="Srivastava M."/>
            <person name="Hellsten U."/>
            <person name="Dirks B."/>
            <person name="Chapman J."/>
            <person name="Salamov A."/>
            <person name="Terry A."/>
            <person name="Shapiro H."/>
            <person name="Lindquist E."/>
            <person name="Kapitonov V.V."/>
            <person name="Jurka J."/>
            <person name="Genikhovich G."/>
            <person name="Grigoriev I.V."/>
            <person name="Lucas S.M."/>
            <person name="Steele R.E."/>
            <person name="Finnerty J.R."/>
            <person name="Technau U."/>
            <person name="Martindale M.Q."/>
            <person name="Rokhsar D.S."/>
        </authorList>
    </citation>
    <scope>NUCLEOTIDE SEQUENCE [LARGE SCALE GENOMIC DNA]</scope>
    <source>
        <strain evidence="6">CH2 X CH6</strain>
    </source>
</reference>
<sequence>MKGKIASPEWPLPYPNLSYCRISIEVPFGHQVKLTFTAFSLEDSQGCKKDSVMIRDGDMNGRLLGEFCSRDQPPVFFSTSRDLWVNFQSSPGSNPFRGFKAHYEVVSKLPLTASCNDAQRVTKIKGETGTLASYEYPLHYQNNVECVWILTSGSSKVIKLTFDMFDLESSAGCTADYVEVRDGNFVGDVIGRYCGQGGPGTVTSSESSMYIKFHSNGNVTAAGFMATY</sequence>
<evidence type="ECO:0000256" key="3">
    <source>
        <dbReference type="PROSITE-ProRule" id="PRU00059"/>
    </source>
</evidence>
<feature type="domain" description="CUB" evidence="4">
    <location>
        <begin position="1"/>
        <end position="106"/>
    </location>
</feature>
<dbReference type="Pfam" id="PF00431">
    <property type="entry name" value="CUB"/>
    <property type="match status" value="2"/>
</dbReference>
<evidence type="ECO:0000259" key="4">
    <source>
        <dbReference type="PROSITE" id="PS01180"/>
    </source>
</evidence>
<dbReference type="AlphaFoldDB" id="A7S776"/>
<dbReference type="Proteomes" id="UP000001593">
    <property type="component" value="Unassembled WGS sequence"/>
</dbReference>